<dbReference type="PANTHER" id="PTHR46535">
    <property type="entry name" value="NEDD4-BINDING PROTEIN 2"/>
    <property type="match status" value="1"/>
</dbReference>
<evidence type="ECO:0000313" key="4">
    <source>
        <dbReference type="Proteomes" id="UP000521943"/>
    </source>
</evidence>
<keyword evidence="4" id="KW-1185">Reference proteome</keyword>
<organism evidence="3 4">
    <name type="scientific">Ephemerocybe angulata</name>
    <dbReference type="NCBI Taxonomy" id="980116"/>
    <lineage>
        <taxon>Eukaryota</taxon>
        <taxon>Fungi</taxon>
        <taxon>Dikarya</taxon>
        <taxon>Basidiomycota</taxon>
        <taxon>Agaricomycotina</taxon>
        <taxon>Agaricomycetes</taxon>
        <taxon>Agaricomycetidae</taxon>
        <taxon>Agaricales</taxon>
        <taxon>Agaricineae</taxon>
        <taxon>Psathyrellaceae</taxon>
        <taxon>Ephemerocybe</taxon>
    </lineage>
</organism>
<evidence type="ECO:0000259" key="2">
    <source>
        <dbReference type="PROSITE" id="PS50828"/>
    </source>
</evidence>
<feature type="region of interest" description="Disordered" evidence="1">
    <location>
        <begin position="23"/>
        <end position="59"/>
    </location>
</feature>
<feature type="domain" description="Smr" evidence="2">
    <location>
        <begin position="225"/>
        <end position="296"/>
    </location>
</feature>
<dbReference type="GO" id="GO:0005634">
    <property type="term" value="C:nucleus"/>
    <property type="evidence" value="ECO:0007669"/>
    <property type="project" value="TreeGrafter"/>
</dbReference>
<comment type="caution">
    <text evidence="3">The sequence shown here is derived from an EMBL/GenBank/DDBJ whole genome shotgun (WGS) entry which is preliminary data.</text>
</comment>
<dbReference type="SMART" id="SM00463">
    <property type="entry name" value="SMR"/>
    <property type="match status" value="1"/>
</dbReference>
<dbReference type="OrthoDB" id="3231855at2759"/>
<sequence length="296" mass="32158">MEMLGSGGAEYGRARRQVVSYAQSVGARGAGRVQGAEERPSGPGYHAGGASVLTTPRGLGESSMQGVVVREDLKHKPSPYQWQAVKARKAPANRVYSVLPHLPTYTRDVNGIKRREEGDIGVVTLVSSSIAGGSSNAASEYAQAEKEHQRRIQDNYRRRDDLLREAARMYNRRGGRKARGASGDIAWYFAERAHEFTEAARREQLNAARAMVLRKQAVSGEQDAIDLHGTTVAEAEAIVLEVLEKRRGAGQLRIVTGRGSHSVGGQSVLKPAVRKRLVAEGYTVRGWEAGLVVVMS</sequence>
<dbReference type="InterPro" id="IPR052772">
    <property type="entry name" value="Endo/PolyKinase_Domain-Protein"/>
</dbReference>
<dbReference type="Gene3D" id="3.30.1370.110">
    <property type="match status" value="1"/>
</dbReference>
<reference evidence="3 4" key="1">
    <citation type="submission" date="2020-07" db="EMBL/GenBank/DDBJ databases">
        <title>Comparative genomics of pyrophilous fungi reveals a link between fire events and developmental genes.</title>
        <authorList>
            <consortium name="DOE Joint Genome Institute"/>
            <person name="Steindorff A.S."/>
            <person name="Carver A."/>
            <person name="Calhoun S."/>
            <person name="Stillman K."/>
            <person name="Liu H."/>
            <person name="Lipzen A."/>
            <person name="Pangilinan J."/>
            <person name="Labutti K."/>
            <person name="Bruns T.D."/>
            <person name="Grigoriev I.V."/>
        </authorList>
    </citation>
    <scope>NUCLEOTIDE SEQUENCE [LARGE SCALE GENOMIC DNA]</scope>
    <source>
        <strain evidence="3 4">CBS 144469</strain>
    </source>
</reference>
<gene>
    <name evidence="3" type="ORF">DFP72DRAFT_903315</name>
</gene>
<evidence type="ECO:0000256" key="1">
    <source>
        <dbReference type="SAM" id="MobiDB-lite"/>
    </source>
</evidence>
<name>A0A8H6M6F8_9AGAR</name>
<dbReference type="Proteomes" id="UP000521943">
    <property type="component" value="Unassembled WGS sequence"/>
</dbReference>
<evidence type="ECO:0000313" key="3">
    <source>
        <dbReference type="EMBL" id="KAF6753092.1"/>
    </source>
</evidence>
<dbReference type="EMBL" id="JACGCI010000041">
    <property type="protein sequence ID" value="KAF6753092.1"/>
    <property type="molecule type" value="Genomic_DNA"/>
</dbReference>
<dbReference type="PANTHER" id="PTHR46535:SF1">
    <property type="entry name" value="NEDD4-BINDING PROTEIN 2"/>
    <property type="match status" value="1"/>
</dbReference>
<dbReference type="InterPro" id="IPR036063">
    <property type="entry name" value="Smr_dom_sf"/>
</dbReference>
<dbReference type="PROSITE" id="PS50828">
    <property type="entry name" value="SMR"/>
    <property type="match status" value="1"/>
</dbReference>
<dbReference type="AlphaFoldDB" id="A0A8H6M6F8"/>
<accession>A0A8H6M6F8</accession>
<proteinExistence type="predicted"/>
<dbReference type="InterPro" id="IPR002625">
    <property type="entry name" value="Smr_dom"/>
</dbReference>
<feature type="compositionally biased region" description="Low complexity" evidence="1">
    <location>
        <begin position="25"/>
        <end position="34"/>
    </location>
</feature>
<dbReference type="GO" id="GO:0004519">
    <property type="term" value="F:endonuclease activity"/>
    <property type="evidence" value="ECO:0007669"/>
    <property type="project" value="TreeGrafter"/>
</dbReference>
<dbReference type="Pfam" id="PF01713">
    <property type="entry name" value="Smr"/>
    <property type="match status" value="1"/>
</dbReference>
<protein>
    <recommendedName>
        <fullName evidence="2">Smr domain-containing protein</fullName>
    </recommendedName>
</protein>
<dbReference type="SUPFAM" id="SSF160443">
    <property type="entry name" value="SMR domain-like"/>
    <property type="match status" value="1"/>
</dbReference>